<dbReference type="Gene3D" id="3.40.50.1820">
    <property type="entry name" value="alpha/beta hydrolase"/>
    <property type="match status" value="1"/>
</dbReference>
<dbReference type="InterPro" id="IPR050471">
    <property type="entry name" value="AB_hydrolase"/>
</dbReference>
<name>A0A4U0U7I5_9PEZI</name>
<dbReference type="Proteomes" id="UP000308549">
    <property type="component" value="Unassembled WGS sequence"/>
</dbReference>
<dbReference type="SUPFAM" id="SSF53474">
    <property type="entry name" value="alpha/beta-Hydrolases"/>
    <property type="match status" value="1"/>
</dbReference>
<sequence>MSTQQTAPTTYISTAPGVTTAYRLLQPSSPTTKIPLLLHIHFRANMDFWDPAFINPLAQHRPLLLFDQPGTGRSTGTVATTFAGWASSAAALLTALEIEKCDVLGFSMGGCCVQMLALGWPGLVRKLILAGTGASAPPEGFEGRGSGLVWPRDVPPRWAIAGLASARGRVQMEEAIRWSFFPGNEEGASAARRYWGRVYERKGVAAGKEEEEGLWELLGDEGSARQREAYAEWMRPNPGNSFERLGELKMPVLVVNGVEDLLIPTSRSWELVKGIRDAGLIVYRGAGHGFLWQYPKEVAGDVGRFLDGGSGGMKARM</sequence>
<organism evidence="2 3">
    <name type="scientific">Salinomyces thailandicus</name>
    <dbReference type="NCBI Taxonomy" id="706561"/>
    <lineage>
        <taxon>Eukaryota</taxon>
        <taxon>Fungi</taxon>
        <taxon>Dikarya</taxon>
        <taxon>Ascomycota</taxon>
        <taxon>Pezizomycotina</taxon>
        <taxon>Dothideomycetes</taxon>
        <taxon>Dothideomycetidae</taxon>
        <taxon>Mycosphaerellales</taxon>
        <taxon>Teratosphaeriaceae</taxon>
        <taxon>Salinomyces</taxon>
    </lineage>
</organism>
<dbReference type="PANTHER" id="PTHR43433:SF5">
    <property type="entry name" value="AB HYDROLASE-1 DOMAIN-CONTAINING PROTEIN"/>
    <property type="match status" value="1"/>
</dbReference>
<dbReference type="EMBL" id="NAJL01000009">
    <property type="protein sequence ID" value="TKA30987.1"/>
    <property type="molecule type" value="Genomic_DNA"/>
</dbReference>
<evidence type="ECO:0000259" key="1">
    <source>
        <dbReference type="Pfam" id="PF00561"/>
    </source>
</evidence>
<dbReference type="Pfam" id="PF00561">
    <property type="entry name" value="Abhydrolase_1"/>
    <property type="match status" value="1"/>
</dbReference>
<reference evidence="2 3" key="1">
    <citation type="submission" date="2017-03" db="EMBL/GenBank/DDBJ databases">
        <title>Genomes of endolithic fungi from Antarctica.</title>
        <authorList>
            <person name="Coleine C."/>
            <person name="Masonjones S."/>
            <person name="Stajich J.E."/>
        </authorList>
    </citation>
    <scope>NUCLEOTIDE SEQUENCE [LARGE SCALE GENOMIC DNA]</scope>
    <source>
        <strain evidence="2 3">CCFEE 6315</strain>
    </source>
</reference>
<evidence type="ECO:0000313" key="2">
    <source>
        <dbReference type="EMBL" id="TKA30987.1"/>
    </source>
</evidence>
<comment type="caution">
    <text evidence="2">The sequence shown here is derived from an EMBL/GenBank/DDBJ whole genome shotgun (WGS) entry which is preliminary data.</text>
</comment>
<dbReference type="AlphaFoldDB" id="A0A4U0U7I5"/>
<proteinExistence type="predicted"/>
<dbReference type="InterPro" id="IPR029058">
    <property type="entry name" value="AB_hydrolase_fold"/>
</dbReference>
<dbReference type="InterPro" id="IPR000073">
    <property type="entry name" value="AB_hydrolase_1"/>
</dbReference>
<evidence type="ECO:0000313" key="3">
    <source>
        <dbReference type="Proteomes" id="UP000308549"/>
    </source>
</evidence>
<keyword evidence="3" id="KW-1185">Reference proteome</keyword>
<protein>
    <recommendedName>
        <fullName evidence="1">AB hydrolase-1 domain-containing protein</fullName>
    </recommendedName>
</protein>
<dbReference type="OrthoDB" id="8119704at2759"/>
<gene>
    <name evidence="2" type="ORF">B0A50_01955</name>
</gene>
<dbReference type="PANTHER" id="PTHR43433">
    <property type="entry name" value="HYDROLASE, ALPHA/BETA FOLD FAMILY PROTEIN"/>
    <property type="match status" value="1"/>
</dbReference>
<accession>A0A4U0U7I5</accession>
<feature type="domain" description="AB hydrolase-1" evidence="1">
    <location>
        <begin position="44"/>
        <end position="293"/>
    </location>
</feature>